<evidence type="ECO:0000256" key="1">
    <source>
        <dbReference type="ARBA" id="ARBA00022737"/>
    </source>
</evidence>
<dbReference type="Gene3D" id="3.90.1750.10">
    <property type="entry name" value="Hect, E3 ligase catalytic domains"/>
    <property type="match status" value="1"/>
</dbReference>
<feature type="repeat" description="RCC1" evidence="4">
    <location>
        <begin position="23"/>
        <end position="83"/>
    </location>
</feature>
<organism evidence="6 7">
    <name type="scientific">Megaselia scalaris</name>
    <name type="common">Humpbacked fly</name>
    <name type="synonym">Phora scalaris</name>
    <dbReference type="NCBI Taxonomy" id="36166"/>
    <lineage>
        <taxon>Eukaryota</taxon>
        <taxon>Metazoa</taxon>
        <taxon>Ecdysozoa</taxon>
        <taxon>Arthropoda</taxon>
        <taxon>Hexapoda</taxon>
        <taxon>Insecta</taxon>
        <taxon>Pterygota</taxon>
        <taxon>Neoptera</taxon>
        <taxon>Endopterygota</taxon>
        <taxon>Diptera</taxon>
        <taxon>Brachycera</taxon>
        <taxon>Muscomorpha</taxon>
        <taxon>Platypezoidea</taxon>
        <taxon>Phoridae</taxon>
        <taxon>Megaseliini</taxon>
        <taxon>Megaselia</taxon>
    </lineage>
</organism>
<proteinExistence type="predicted"/>
<evidence type="ECO:0000313" key="6">
    <source>
        <dbReference type="EnsemblMetazoa" id="MESCA002043-PA"/>
    </source>
</evidence>
<dbReference type="GO" id="GO:0006511">
    <property type="term" value="P:ubiquitin-dependent protein catabolic process"/>
    <property type="evidence" value="ECO:0007669"/>
    <property type="project" value="TreeGrafter"/>
</dbReference>
<accession>T1GFA6</accession>
<dbReference type="HOGENOM" id="CLU_002173_5_5_1"/>
<evidence type="ECO:0000256" key="2">
    <source>
        <dbReference type="ARBA" id="ARBA00022786"/>
    </source>
</evidence>
<keyword evidence="7" id="KW-1185">Reference proteome</keyword>
<comment type="caution">
    <text evidence="3">Lacks conserved residue(s) required for the propagation of feature annotation.</text>
</comment>
<evidence type="ECO:0000313" key="7">
    <source>
        <dbReference type="Proteomes" id="UP000015102"/>
    </source>
</evidence>
<dbReference type="GO" id="GO:0005737">
    <property type="term" value="C:cytoplasm"/>
    <property type="evidence" value="ECO:0007669"/>
    <property type="project" value="TreeGrafter"/>
</dbReference>
<dbReference type="EMBL" id="CAQQ02389587">
    <property type="status" value="NOT_ANNOTATED_CDS"/>
    <property type="molecule type" value="Genomic_DNA"/>
</dbReference>
<evidence type="ECO:0000259" key="5">
    <source>
        <dbReference type="PROSITE" id="PS50237"/>
    </source>
</evidence>
<dbReference type="PANTHER" id="PTHR45622:SF76">
    <property type="entry name" value="HECT AND RLD DOMAIN CONTAINING E3 UBIQUITIN LIGASE 4, ISOFORM C"/>
    <property type="match status" value="1"/>
</dbReference>
<dbReference type="AlphaFoldDB" id="T1GFA6"/>
<dbReference type="SUPFAM" id="SSF50985">
    <property type="entry name" value="RCC1/BLIP-II"/>
    <property type="match status" value="1"/>
</dbReference>
<dbReference type="EnsemblMetazoa" id="MESCA002043-RA">
    <property type="protein sequence ID" value="MESCA002043-PA"/>
    <property type="gene ID" value="MESCA002043"/>
</dbReference>
<dbReference type="Pfam" id="PF00632">
    <property type="entry name" value="HECT"/>
    <property type="match status" value="1"/>
</dbReference>
<reference evidence="6" key="2">
    <citation type="submission" date="2015-06" db="UniProtKB">
        <authorList>
            <consortium name="EnsemblMetazoa"/>
        </authorList>
    </citation>
    <scope>IDENTIFICATION</scope>
</reference>
<evidence type="ECO:0000256" key="4">
    <source>
        <dbReference type="PROSITE-ProRule" id="PRU00235"/>
    </source>
</evidence>
<dbReference type="PROSITE" id="PS50012">
    <property type="entry name" value="RCC1_3"/>
    <property type="match status" value="1"/>
</dbReference>
<dbReference type="PANTHER" id="PTHR45622">
    <property type="entry name" value="UBIQUITIN-PROTEIN LIGASE E3A-RELATED"/>
    <property type="match status" value="1"/>
</dbReference>
<keyword evidence="2 3" id="KW-0833">Ubl conjugation pathway</keyword>
<dbReference type="InterPro" id="IPR035983">
    <property type="entry name" value="Hect_E3_ubiquitin_ligase"/>
</dbReference>
<dbReference type="GO" id="GO:0016567">
    <property type="term" value="P:protein ubiquitination"/>
    <property type="evidence" value="ECO:0007669"/>
    <property type="project" value="TreeGrafter"/>
</dbReference>
<feature type="domain" description="HECT" evidence="5">
    <location>
        <begin position="396"/>
        <end position="553"/>
    </location>
</feature>
<dbReference type="SUPFAM" id="SSF56204">
    <property type="entry name" value="Hect, E3 ligase catalytic domain"/>
    <property type="match status" value="1"/>
</dbReference>
<sequence>MGSTITQLACGKRHTLVYVPTRGRIYSFGIGSSGQLGAKQTTDSYLPQVVQGPWVHNKIIEHPDFGIKEIYSGGDLCITIVGNLDEDDSKNLLSTDFRVYDPKTQILTLNTELAQSMAEVPVDVNCDLDLITAVECIVKSQASFNASCLLPNNRHMCCTSRNHGVDFDEAKAVFASISRIENSSLKEIIYDGITKGLIPSLHPNPPDVEALRVYILLPLYHEFINTKNYKSLHTPFAFAVTTMNEIPRRILIPDTGQEIKVIVEDPDLIASLNFLAFLYKINQTERKFKCPYDLFVLPELSDMALEVQNDYFNWLKSPASFHLCNYPFLFDGKVKASILRTDQLLQMQAAMQEHTATSIFHHFFRISPQIQPAFVVLNVSRENIVYDTIRELYKYDTRELKRPLRVKFQNEEAEDAGGVTKEFFLLLIKEILDPKYGMFREYEESRLLWFSYFDFVEKDNYWLVGVLCGLAIYNNTIINMPFPLCLYKKLLNEECDLSDLKELSPVTGNSMQSILDYEGEDFEETFDLRFEIVLDVLGEKQTFQLKENGDKVV</sequence>
<dbReference type="STRING" id="36166.T1GFA6"/>
<dbReference type="GO" id="GO:0061630">
    <property type="term" value="F:ubiquitin protein ligase activity"/>
    <property type="evidence" value="ECO:0007669"/>
    <property type="project" value="TreeGrafter"/>
</dbReference>
<dbReference type="InterPro" id="IPR009091">
    <property type="entry name" value="RCC1/BLIP-II"/>
</dbReference>
<dbReference type="Gene3D" id="2.130.10.30">
    <property type="entry name" value="Regulator of chromosome condensation 1/beta-lactamase-inhibitor protein II"/>
    <property type="match status" value="1"/>
</dbReference>
<protein>
    <recommendedName>
        <fullName evidence="5">HECT domain-containing protein</fullName>
    </recommendedName>
</protein>
<dbReference type="OMA" id="FVLCSEY"/>
<evidence type="ECO:0000256" key="3">
    <source>
        <dbReference type="PROSITE-ProRule" id="PRU00104"/>
    </source>
</evidence>
<dbReference type="SMART" id="SM00119">
    <property type="entry name" value="HECTc"/>
    <property type="match status" value="1"/>
</dbReference>
<dbReference type="Pfam" id="PF00415">
    <property type="entry name" value="RCC1"/>
    <property type="match status" value="1"/>
</dbReference>
<name>T1GFA6_MEGSC</name>
<keyword evidence="1" id="KW-0677">Repeat</keyword>
<dbReference type="InterPro" id="IPR000569">
    <property type="entry name" value="HECT_dom"/>
</dbReference>
<dbReference type="Proteomes" id="UP000015102">
    <property type="component" value="Unassembled WGS sequence"/>
</dbReference>
<dbReference type="InterPro" id="IPR051709">
    <property type="entry name" value="Ub-ligase/GTPase-reg"/>
</dbReference>
<dbReference type="GO" id="GO:0009966">
    <property type="term" value="P:regulation of signal transduction"/>
    <property type="evidence" value="ECO:0007669"/>
    <property type="project" value="UniProtKB-ARBA"/>
</dbReference>
<dbReference type="PROSITE" id="PS50237">
    <property type="entry name" value="HECT"/>
    <property type="match status" value="1"/>
</dbReference>
<dbReference type="InterPro" id="IPR000408">
    <property type="entry name" value="Reg_chr_condens"/>
</dbReference>
<reference evidence="7" key="1">
    <citation type="submission" date="2013-02" db="EMBL/GenBank/DDBJ databases">
        <authorList>
            <person name="Hughes D."/>
        </authorList>
    </citation>
    <scope>NUCLEOTIDE SEQUENCE</scope>
    <source>
        <strain>Durham</strain>
        <strain evidence="7">NC isolate 2 -- Noor lab</strain>
    </source>
</reference>